<dbReference type="EMBL" id="BMIR01000019">
    <property type="protein sequence ID" value="GGE51041.1"/>
    <property type="molecule type" value="Genomic_DNA"/>
</dbReference>
<keyword evidence="2" id="KW-1185">Reference proteome</keyword>
<keyword evidence="1" id="KW-0407">Ion channel</keyword>
<keyword evidence="1" id="KW-0813">Transport</keyword>
<dbReference type="InterPro" id="IPR021321">
    <property type="entry name" value="DUF2922"/>
</dbReference>
<keyword evidence="1" id="KW-0406">Ion transport</keyword>
<dbReference type="AlphaFoldDB" id="A0A8J2YLB1"/>
<evidence type="ECO:0000313" key="1">
    <source>
        <dbReference type="EMBL" id="GGE51041.1"/>
    </source>
</evidence>
<comment type="caution">
    <text evidence="1">The sequence shown here is derived from an EMBL/GenBank/DDBJ whole genome shotgun (WGS) entry which is preliminary data.</text>
</comment>
<name>A0A8J2YLB1_9BACL</name>
<dbReference type="GO" id="GO:0034220">
    <property type="term" value="P:monoatomic ion transmembrane transport"/>
    <property type="evidence" value="ECO:0007669"/>
    <property type="project" value="UniProtKB-KW"/>
</dbReference>
<evidence type="ECO:0000313" key="2">
    <source>
        <dbReference type="Proteomes" id="UP000628775"/>
    </source>
</evidence>
<gene>
    <name evidence="1" type="ORF">GCM10011391_32290</name>
</gene>
<reference evidence="1" key="2">
    <citation type="submission" date="2020-09" db="EMBL/GenBank/DDBJ databases">
        <authorList>
            <person name="Sun Q."/>
            <person name="Zhou Y."/>
        </authorList>
    </citation>
    <scope>NUCLEOTIDE SEQUENCE</scope>
    <source>
        <strain evidence="1">CGMCC 1.15371</strain>
    </source>
</reference>
<accession>A0A8J2YLB1</accession>
<proteinExistence type="predicted"/>
<dbReference type="Proteomes" id="UP000628775">
    <property type="component" value="Unassembled WGS sequence"/>
</dbReference>
<sequence length="72" mass="7860">MAKTLELLFENAEGKTVRYALNDPVEPVNEANVNAAMDDIVKQNALSSSGGDLIKKKSARIVERNVTEIELS</sequence>
<protein>
    <submittedName>
        <fullName evidence="1">Potassium channel protein</fullName>
    </submittedName>
</protein>
<reference evidence="1" key="1">
    <citation type="journal article" date="2014" name="Int. J. Syst. Evol. Microbiol.">
        <title>Complete genome sequence of Corynebacterium casei LMG S-19264T (=DSM 44701T), isolated from a smear-ripened cheese.</title>
        <authorList>
            <consortium name="US DOE Joint Genome Institute (JGI-PGF)"/>
            <person name="Walter F."/>
            <person name="Albersmeier A."/>
            <person name="Kalinowski J."/>
            <person name="Ruckert C."/>
        </authorList>
    </citation>
    <scope>NUCLEOTIDE SEQUENCE</scope>
    <source>
        <strain evidence="1">CGMCC 1.15371</strain>
    </source>
</reference>
<dbReference type="RefSeq" id="WP_188696670.1">
    <property type="nucleotide sequence ID" value="NZ_BMIR01000019.1"/>
</dbReference>
<dbReference type="Pfam" id="PF11148">
    <property type="entry name" value="DUF2922"/>
    <property type="match status" value="1"/>
</dbReference>
<organism evidence="1 2">
    <name type="scientific">Pullulanibacillus camelliae</name>
    <dbReference type="NCBI Taxonomy" id="1707096"/>
    <lineage>
        <taxon>Bacteria</taxon>
        <taxon>Bacillati</taxon>
        <taxon>Bacillota</taxon>
        <taxon>Bacilli</taxon>
        <taxon>Bacillales</taxon>
        <taxon>Sporolactobacillaceae</taxon>
        <taxon>Pullulanibacillus</taxon>
    </lineage>
</organism>